<feature type="domain" description="Glycosyl hydrolase family 32 C-terminal" evidence="7">
    <location>
        <begin position="373"/>
        <end position="475"/>
    </location>
</feature>
<protein>
    <recommendedName>
        <fullName evidence="2">beta-fructofuranosidase</fullName>
        <ecNumber evidence="2">3.2.1.26</ecNumber>
    </recommendedName>
</protein>
<dbReference type="GO" id="GO:0004564">
    <property type="term" value="F:beta-fructofuranosidase activity"/>
    <property type="evidence" value="ECO:0007669"/>
    <property type="project" value="UniProtKB-EC"/>
</dbReference>
<accession>A0A0K1W1X2</accession>
<evidence type="ECO:0000259" key="6">
    <source>
        <dbReference type="Pfam" id="PF00251"/>
    </source>
</evidence>
<dbReference type="Pfam" id="PF00251">
    <property type="entry name" value="Glyco_hydro_32N"/>
    <property type="match status" value="1"/>
</dbReference>
<dbReference type="PATRIC" id="fig|216942.3.peg.537"/>
<evidence type="ECO:0000256" key="3">
    <source>
        <dbReference type="ARBA" id="ARBA00022801"/>
    </source>
</evidence>
<evidence type="ECO:0000313" key="8">
    <source>
        <dbReference type="EMBL" id="AKX34178.1"/>
    </source>
</evidence>
<dbReference type="STRING" id="216942.SLITO_v1c05340"/>
<dbReference type="PANTHER" id="PTHR43101">
    <property type="entry name" value="BETA-FRUCTOSIDASE"/>
    <property type="match status" value="1"/>
</dbReference>
<dbReference type="GO" id="GO:0005975">
    <property type="term" value="P:carbohydrate metabolic process"/>
    <property type="evidence" value="ECO:0007669"/>
    <property type="project" value="InterPro"/>
</dbReference>
<dbReference type="InterPro" id="IPR023296">
    <property type="entry name" value="Glyco_hydro_beta-prop_sf"/>
</dbReference>
<keyword evidence="3 5" id="KW-0378">Hydrolase</keyword>
<dbReference type="Gene3D" id="2.60.120.560">
    <property type="entry name" value="Exo-inulinase, domain 1"/>
    <property type="match status" value="1"/>
</dbReference>
<dbReference type="EC" id="3.2.1.26" evidence="2"/>
<evidence type="ECO:0000256" key="1">
    <source>
        <dbReference type="ARBA" id="ARBA00009902"/>
    </source>
</evidence>
<dbReference type="SUPFAM" id="SSF49899">
    <property type="entry name" value="Concanavalin A-like lectins/glucanases"/>
    <property type="match status" value="1"/>
</dbReference>
<comment type="similarity">
    <text evidence="1 5">Belongs to the glycosyl hydrolase 32 family.</text>
</comment>
<name>A0A0K1W1X2_9MOLU</name>
<organism evidence="8 9">
    <name type="scientific">Spiroplasma litorale</name>
    <dbReference type="NCBI Taxonomy" id="216942"/>
    <lineage>
        <taxon>Bacteria</taxon>
        <taxon>Bacillati</taxon>
        <taxon>Mycoplasmatota</taxon>
        <taxon>Mollicutes</taxon>
        <taxon>Entomoplasmatales</taxon>
        <taxon>Spiroplasmataceae</taxon>
        <taxon>Spiroplasma</taxon>
    </lineage>
</organism>
<dbReference type="OrthoDB" id="9759709at2"/>
<gene>
    <name evidence="8" type="primary">scrB</name>
    <name evidence="8" type="ORF">SLITO_v1c05340</name>
</gene>
<dbReference type="InterPro" id="IPR013189">
    <property type="entry name" value="Glyco_hydro_32_C"/>
</dbReference>
<keyword evidence="4 5" id="KW-0326">Glycosidase</keyword>
<dbReference type="InterPro" id="IPR001362">
    <property type="entry name" value="Glyco_hydro_32"/>
</dbReference>
<dbReference type="SMART" id="SM00640">
    <property type="entry name" value="Glyco_32"/>
    <property type="match status" value="1"/>
</dbReference>
<dbReference type="Gene3D" id="2.115.10.20">
    <property type="entry name" value="Glycosyl hydrolase domain, family 43"/>
    <property type="match status" value="1"/>
</dbReference>
<dbReference type="Pfam" id="PF08244">
    <property type="entry name" value="Glyco_hydro_32C"/>
    <property type="match status" value="1"/>
</dbReference>
<feature type="domain" description="Glycosyl hydrolase family 32 N-terminal" evidence="6">
    <location>
        <begin position="38"/>
        <end position="343"/>
    </location>
</feature>
<dbReference type="InterPro" id="IPR013148">
    <property type="entry name" value="Glyco_hydro_32_N"/>
</dbReference>
<sequence length="483" mass="57264">MKRIKDIQWKKYNEIDNKYYEEANKLVKEDVFYRPTYHIASPNGLVNDPNGLLFKDGIHHIHYQWSPVEPYHGFKHWRYVKTKDFVNYEDKGVSVVPDHEKEAFGSFSGSAYDFGDTVKIYYTGNMEDGKGNMTEEIQLVADFENEKIINKRVAVDWDGDKFTPHARDPKIFEHNNKKYMIFGVRTKEDDLGGLAVYEMNDYDDFTFKTILKPSIKGNTYGYMWECPNLDKINDKYLFFISAEGYFNEKDKYELNSSRNVVYTIIDKIDFDGNQLNEKFAMKNMDYGYDFYAPQTYWANNKLLNIGWFGVCDVQYPTDEYSWHSMLTIPREMSIENDELVQKPYLEFVNNVLKDKKIVKTNNININKNKHLKFTLNGNIDFKILNDNNEYLEVKFTDDEIIMDRSNQTSQVDWDFETTRYAKRKIKNKPQIVEIFIDSSSIELFADDYKTVFTSRFFVKNFNRIEFSCDQEFEVSNISPIIYK</sequence>
<evidence type="ECO:0000313" key="9">
    <source>
        <dbReference type="Proteomes" id="UP000067476"/>
    </source>
</evidence>
<evidence type="ECO:0000256" key="5">
    <source>
        <dbReference type="RuleBase" id="RU362110"/>
    </source>
</evidence>
<dbReference type="SUPFAM" id="SSF75005">
    <property type="entry name" value="Arabinanase/levansucrase/invertase"/>
    <property type="match status" value="1"/>
</dbReference>
<dbReference type="AlphaFoldDB" id="A0A0K1W1X2"/>
<dbReference type="PANTHER" id="PTHR43101:SF1">
    <property type="entry name" value="BETA-FRUCTOSIDASE"/>
    <property type="match status" value="1"/>
</dbReference>
<dbReference type="CDD" id="cd18623">
    <property type="entry name" value="GH32_ScrB-like"/>
    <property type="match status" value="1"/>
</dbReference>
<dbReference type="EMBL" id="CP012357">
    <property type="protein sequence ID" value="AKX34178.1"/>
    <property type="molecule type" value="Genomic_DNA"/>
</dbReference>
<evidence type="ECO:0000256" key="2">
    <source>
        <dbReference type="ARBA" id="ARBA00012758"/>
    </source>
</evidence>
<dbReference type="Proteomes" id="UP000067476">
    <property type="component" value="Chromosome"/>
</dbReference>
<dbReference type="InterPro" id="IPR013320">
    <property type="entry name" value="ConA-like_dom_sf"/>
</dbReference>
<proteinExistence type="inferred from homology"/>
<evidence type="ECO:0000256" key="4">
    <source>
        <dbReference type="ARBA" id="ARBA00023295"/>
    </source>
</evidence>
<evidence type="ECO:0000259" key="7">
    <source>
        <dbReference type="Pfam" id="PF08244"/>
    </source>
</evidence>
<keyword evidence="9" id="KW-1185">Reference proteome</keyword>
<reference evidence="8 9" key="1">
    <citation type="journal article" date="2015" name="Genome Announc.">
        <title>Complete Genome Sequence of Spiroplasma litorale TN-1T (DSM 21781), a Bacterium Isolated from a Green-Eyed Horsefly (Tabanus nigrovittatus).</title>
        <authorList>
            <person name="Lo W.S."/>
            <person name="Lai Y.C."/>
            <person name="Lien Y.W."/>
            <person name="Wang T.H."/>
            <person name="Kuo C.H."/>
        </authorList>
    </citation>
    <scope>NUCLEOTIDE SEQUENCE [LARGE SCALE GENOMIC DNA]</scope>
    <source>
        <strain evidence="8 9">TN-1</strain>
    </source>
</reference>
<dbReference type="RefSeq" id="WP_075058274.1">
    <property type="nucleotide sequence ID" value="NZ_CP012357.1"/>
</dbReference>
<dbReference type="InterPro" id="IPR051214">
    <property type="entry name" value="GH32_Enzymes"/>
</dbReference>
<dbReference type="KEGG" id="sll:SLITO_v1c05340"/>